<comment type="caution">
    <text evidence="2">The sequence shown here is derived from an EMBL/GenBank/DDBJ whole genome shotgun (WGS) entry which is preliminary data.</text>
</comment>
<accession>A0A7W9DPR9</accession>
<evidence type="ECO:0000256" key="1">
    <source>
        <dbReference type="SAM" id="MobiDB-lite"/>
    </source>
</evidence>
<evidence type="ECO:0000313" key="3">
    <source>
        <dbReference type="Proteomes" id="UP000588112"/>
    </source>
</evidence>
<name>A0A7W9DPR9_9ACTN</name>
<evidence type="ECO:0000313" key="2">
    <source>
        <dbReference type="EMBL" id="MBB5626648.1"/>
    </source>
</evidence>
<gene>
    <name evidence="2" type="ORF">BJ981_002347</name>
</gene>
<proteinExistence type="predicted"/>
<sequence length="82" mass="8942">MNAINPAELGLGRPQDRPRPELLTEANSPCCDQPDSHYHCSQCGEVTGMYGHLVGDRIICDPGERRAYRVVLALTPPAENAP</sequence>
<dbReference type="AlphaFoldDB" id="A0A7W9DPR9"/>
<organism evidence="2 3">
    <name type="scientific">Sphaerisporangium krabiense</name>
    <dbReference type="NCBI Taxonomy" id="763782"/>
    <lineage>
        <taxon>Bacteria</taxon>
        <taxon>Bacillati</taxon>
        <taxon>Actinomycetota</taxon>
        <taxon>Actinomycetes</taxon>
        <taxon>Streptosporangiales</taxon>
        <taxon>Streptosporangiaceae</taxon>
        <taxon>Sphaerisporangium</taxon>
    </lineage>
</organism>
<dbReference type="Proteomes" id="UP000588112">
    <property type="component" value="Unassembled WGS sequence"/>
</dbReference>
<dbReference type="RefSeq" id="WP_184610734.1">
    <property type="nucleotide sequence ID" value="NZ_BOOS01000029.1"/>
</dbReference>
<protein>
    <submittedName>
        <fullName evidence="2">Uncharacterized protein</fullName>
    </submittedName>
</protein>
<keyword evidence="3" id="KW-1185">Reference proteome</keyword>
<feature type="region of interest" description="Disordered" evidence="1">
    <location>
        <begin position="1"/>
        <end position="28"/>
    </location>
</feature>
<dbReference type="EMBL" id="JACHBR010000001">
    <property type="protein sequence ID" value="MBB5626648.1"/>
    <property type="molecule type" value="Genomic_DNA"/>
</dbReference>
<reference evidence="2 3" key="1">
    <citation type="submission" date="2020-08" db="EMBL/GenBank/DDBJ databases">
        <title>Sequencing the genomes of 1000 actinobacteria strains.</title>
        <authorList>
            <person name="Klenk H.-P."/>
        </authorList>
    </citation>
    <scope>NUCLEOTIDE SEQUENCE [LARGE SCALE GENOMIC DNA]</scope>
    <source>
        <strain evidence="2 3">DSM 45790</strain>
    </source>
</reference>